<protein>
    <submittedName>
        <fullName evidence="1">F-box domain-containing protein</fullName>
    </submittedName>
</protein>
<dbReference type="Gene3D" id="3.80.10.10">
    <property type="entry name" value="Ribonuclease Inhibitor"/>
    <property type="match status" value="1"/>
</dbReference>
<gene>
    <name evidence="1" type="primary">WBGene00273449</name>
</gene>
<dbReference type="InterPro" id="IPR001810">
    <property type="entry name" value="F-box_dom"/>
</dbReference>
<reference evidence="2" key="1">
    <citation type="journal article" date="2008" name="Nat. Genet.">
        <title>The Pristionchus pacificus genome provides a unique perspective on nematode lifestyle and parasitism.</title>
        <authorList>
            <person name="Dieterich C."/>
            <person name="Clifton S.W."/>
            <person name="Schuster L.N."/>
            <person name="Chinwalla A."/>
            <person name="Delehaunty K."/>
            <person name="Dinkelacker I."/>
            <person name="Fulton L."/>
            <person name="Fulton R."/>
            <person name="Godfrey J."/>
            <person name="Minx P."/>
            <person name="Mitreva M."/>
            <person name="Roeseler W."/>
            <person name="Tian H."/>
            <person name="Witte H."/>
            <person name="Yang S.P."/>
            <person name="Wilson R.K."/>
            <person name="Sommer R.J."/>
        </authorList>
    </citation>
    <scope>NUCLEOTIDE SEQUENCE [LARGE SCALE GENOMIC DNA]</scope>
    <source>
        <strain evidence="2">PS312</strain>
    </source>
</reference>
<accession>A0A8R1YW67</accession>
<dbReference type="EnsemblMetazoa" id="PPA35080.1">
    <property type="protein sequence ID" value="PPA35080.1"/>
    <property type="gene ID" value="WBGene00273449"/>
</dbReference>
<dbReference type="InterPro" id="IPR036047">
    <property type="entry name" value="F-box-like_dom_sf"/>
</dbReference>
<proteinExistence type="predicted"/>
<dbReference type="Pfam" id="PF00646">
    <property type="entry name" value="F-box"/>
    <property type="match status" value="1"/>
</dbReference>
<accession>A0A2A6B5Z7</accession>
<dbReference type="AlphaFoldDB" id="A0A2A6B5Z7"/>
<sequence>GIMPTSGLFCAEDDITVSGQSIVWDRGREEVGETRTVDLPPPPGLFLSPPPRTFVNVSSKRSFGLTGNEDDYAVSGISFNDLPNELLTKIIEELSLVDRASLAATNKHFGELQRKTGYRRFDLITFGPIYGDDDVDKKFLVSEGDNMQHLNIYPNDLSSIEDVSSYLNQAIVETLWIEGSIDQETERKLSIAFKTVKFQKLHVFSDNKYCRRLASVLVKGRKGIKKLNMSWCNLENNEIEEAKKALVTLPPITESCTIHSKNLIDDEILVHLVRKSKETSLCGTMTLTAQGLARAFEMVYASQGANKLGVCVASTVILEFIRHLDPRNFSVENRFFYVIPWKNITHLKSGAKISYDCNSNGLCHVTMQLKNEKSVL</sequence>
<dbReference type="SUPFAM" id="SSF81383">
    <property type="entry name" value="F-box domain"/>
    <property type="match status" value="1"/>
</dbReference>
<evidence type="ECO:0000313" key="2">
    <source>
        <dbReference type="Proteomes" id="UP000005239"/>
    </source>
</evidence>
<dbReference type="Proteomes" id="UP000005239">
    <property type="component" value="Unassembled WGS sequence"/>
</dbReference>
<keyword evidence="2" id="KW-1185">Reference proteome</keyword>
<dbReference type="PROSITE" id="PS50181">
    <property type="entry name" value="FBOX"/>
    <property type="match status" value="1"/>
</dbReference>
<organism evidence="1 2">
    <name type="scientific">Pristionchus pacificus</name>
    <name type="common">Parasitic nematode worm</name>
    <dbReference type="NCBI Taxonomy" id="54126"/>
    <lineage>
        <taxon>Eukaryota</taxon>
        <taxon>Metazoa</taxon>
        <taxon>Ecdysozoa</taxon>
        <taxon>Nematoda</taxon>
        <taxon>Chromadorea</taxon>
        <taxon>Rhabditida</taxon>
        <taxon>Rhabditina</taxon>
        <taxon>Diplogasteromorpha</taxon>
        <taxon>Diplogasteroidea</taxon>
        <taxon>Neodiplogasteridae</taxon>
        <taxon>Pristionchus</taxon>
    </lineage>
</organism>
<name>A0A2A6B5Z7_PRIPA</name>
<dbReference type="InterPro" id="IPR032675">
    <property type="entry name" value="LRR_dom_sf"/>
</dbReference>
<dbReference type="CDD" id="cd09917">
    <property type="entry name" value="F-box_SF"/>
    <property type="match status" value="1"/>
</dbReference>
<evidence type="ECO:0000313" key="1">
    <source>
        <dbReference type="EnsemblMetazoa" id="PPA35080.1"/>
    </source>
</evidence>
<reference evidence="1" key="2">
    <citation type="submission" date="2022-06" db="UniProtKB">
        <authorList>
            <consortium name="EnsemblMetazoa"/>
        </authorList>
    </citation>
    <scope>IDENTIFICATION</scope>
    <source>
        <strain evidence="1">PS312</strain>
    </source>
</reference>